<name>A0A1Q8RAU2_9PEZI</name>
<organism evidence="5 6">
    <name type="scientific">Colletotrichum chlorophyti</name>
    <dbReference type="NCBI Taxonomy" id="708187"/>
    <lineage>
        <taxon>Eukaryota</taxon>
        <taxon>Fungi</taxon>
        <taxon>Dikarya</taxon>
        <taxon>Ascomycota</taxon>
        <taxon>Pezizomycotina</taxon>
        <taxon>Sordariomycetes</taxon>
        <taxon>Hypocreomycetidae</taxon>
        <taxon>Glomerellales</taxon>
        <taxon>Glomerellaceae</taxon>
        <taxon>Colletotrichum</taxon>
    </lineage>
</organism>
<protein>
    <recommendedName>
        <fullName evidence="1">Nonsense-mediated mRNA decay factor</fullName>
    </recommendedName>
</protein>
<proteinExistence type="predicted"/>
<evidence type="ECO:0000256" key="1">
    <source>
        <dbReference type="RuleBase" id="RU369098"/>
    </source>
</evidence>
<keyword evidence="1" id="KW-0539">Nucleus</keyword>
<dbReference type="Proteomes" id="UP000186583">
    <property type="component" value="Unassembled WGS sequence"/>
</dbReference>
<dbReference type="InterPro" id="IPR011990">
    <property type="entry name" value="TPR-like_helical_dom_sf"/>
</dbReference>
<gene>
    <name evidence="5" type="ORF">CCHL11_09023</name>
</gene>
<keyword evidence="1" id="KW-0866">Nonsense-mediated mRNA decay</keyword>
<dbReference type="PANTHER" id="PTHR15696">
    <property type="entry name" value="SMG-7 SUPPRESSOR WITH MORPHOLOGICAL EFFECT ON GENITALIA PROTEIN 7"/>
    <property type="match status" value="1"/>
</dbReference>
<feature type="domain" description="Telomerase activating protein Est1-like N-terminal" evidence="4">
    <location>
        <begin position="70"/>
        <end position="186"/>
    </location>
</feature>
<dbReference type="GO" id="GO:0005634">
    <property type="term" value="C:nucleus"/>
    <property type="evidence" value="ECO:0007669"/>
    <property type="project" value="UniProtKB-SubCell"/>
</dbReference>
<reference evidence="5 6" key="1">
    <citation type="submission" date="2016-11" db="EMBL/GenBank/DDBJ databases">
        <title>Draft Genome Assembly of Colletotrichum chlorophyti a pathogen of herbaceous plants.</title>
        <authorList>
            <person name="Gan P."/>
            <person name="Narusaka M."/>
            <person name="Tsushima A."/>
            <person name="Narusaka Y."/>
            <person name="Takano Y."/>
            <person name="Shirasu K."/>
        </authorList>
    </citation>
    <scope>NUCLEOTIDE SEQUENCE [LARGE SCALE GENOMIC DNA]</scope>
    <source>
        <strain evidence="5 6">NTL11</strain>
    </source>
</reference>
<feature type="region of interest" description="Disordered" evidence="2">
    <location>
        <begin position="600"/>
        <end position="629"/>
    </location>
</feature>
<dbReference type="Gene3D" id="1.25.40.10">
    <property type="entry name" value="Tetratricopeptide repeat domain"/>
    <property type="match status" value="1"/>
</dbReference>
<evidence type="ECO:0000313" key="6">
    <source>
        <dbReference type="Proteomes" id="UP000186583"/>
    </source>
</evidence>
<sequence length="936" mass="104368">MADHAEAAKNAWHHAQKLRKHLQKELERLKSDPEGNEIKHFEALENIISSLRLACLHVLFHDFEYSATEKVDNSLWQAHSVVNSEYRKVLNRLKSSQLAVQKRKLDRMYSSFLKTAQKFYIAFIQRLSAISLIPELQRIADGIKAEKLTEENPMDNVTPAVRHIILKYTHSALIHLGDLSRYRMQARHKVPTYEAALTYYSLAHDILPNSGFAHHQMGIIYLDEKKHLDIIYHFYRALAIKEPHPMASQNLEAELKSLQQPSPPARRTGPPGPPDRQENLVQWFVRLHSYFNKGEPFPQHQELEDEVISHLEMVVKTPNTQGMLLKMVLLNICAFHVSNKKLNDNWTVAASRCTNFVLRLNARFFSTFSRLLKKELEDILERQAKGEQALSGDAQDKVTPLTANTLPFVRIYASWLVACRIEIMNAQDALEPFVKDMYRGFAKTLTVLAEMYGNEPLKLTPYLLPEDQEAIGMLPLCGQQLPESCRLNYDEDTGTLKPQVEHYSGQRFDVLQETFSRVLDTIKCGFFLANDDTNFPYTYTSSPKGLAFTFEEDYKPKSSASEAVTLSSNAGGLPAEAPPASADKQQRSIPITKMVPAAASSVPSSTITVQQSSSHPTPGRNKTQGQSEYDFSSDADMLNMVNDFLMPPKAHESPEQNLEDTSYGMNSAMANEIFGVPTTSSPPALGSATAKTFPSLPWNMIYTPTPHVKHSELTPPDRAIRDAAVRRSFDGSAGSQRNVQVSGTGLLDDPFDESRLTPRQQQRPYASTPDITAHQDRLLQAFGKKPADTRSMSRDFSGGYGLWPSPYNTDVNPNALQPRASSTHVGSLSGSRPNYAHSPNTPQVGGSFSPSPGTQFSNASSLYQGTPCNGIAYTATTAFGRGPIAHMQEDPTHYKNLVRSNGGAATDGYTAGYNDMILQSAMADELKRTSGQNLRR</sequence>
<comment type="function">
    <text evidence="1">Plays a role in nonsense-mediated mRNA decay.</text>
</comment>
<feature type="domain" description="DNA/RNA-binding" evidence="3">
    <location>
        <begin position="196"/>
        <end position="477"/>
    </location>
</feature>
<dbReference type="AlphaFoldDB" id="A0A1Q8RAU2"/>
<dbReference type="InterPro" id="IPR019458">
    <property type="entry name" value="Est1-like_N"/>
</dbReference>
<accession>A0A1Q8RAU2</accession>
<comment type="subcellular location">
    <subcellularLocation>
        <location evidence="1">Nucleus</location>
    </subcellularLocation>
</comment>
<evidence type="ECO:0000256" key="2">
    <source>
        <dbReference type="SAM" id="MobiDB-lite"/>
    </source>
</evidence>
<feature type="compositionally biased region" description="Polar residues" evidence="2">
    <location>
        <begin position="733"/>
        <end position="743"/>
    </location>
</feature>
<keyword evidence="6" id="KW-1185">Reference proteome</keyword>
<comment type="caution">
    <text evidence="5">The sequence shown here is derived from an EMBL/GenBank/DDBJ whole genome shotgun (WGS) entry which is preliminary data.</text>
</comment>
<dbReference type="Pfam" id="PF10373">
    <property type="entry name" value="EST1_DNA_bind"/>
    <property type="match status" value="1"/>
</dbReference>
<feature type="region of interest" description="Disordered" evidence="2">
    <location>
        <begin position="727"/>
        <end position="771"/>
    </location>
</feature>
<dbReference type="OrthoDB" id="69928at2759"/>
<evidence type="ECO:0000259" key="3">
    <source>
        <dbReference type="Pfam" id="PF10373"/>
    </source>
</evidence>
<dbReference type="InterPro" id="IPR045153">
    <property type="entry name" value="Est1/Ebs1-like"/>
</dbReference>
<evidence type="ECO:0000259" key="4">
    <source>
        <dbReference type="Pfam" id="PF10374"/>
    </source>
</evidence>
<dbReference type="EMBL" id="MPGH01000250">
    <property type="protein sequence ID" value="OLN81465.1"/>
    <property type="molecule type" value="Genomic_DNA"/>
</dbReference>
<feature type="region of interest" description="Disordered" evidence="2">
    <location>
        <begin position="811"/>
        <end position="853"/>
    </location>
</feature>
<evidence type="ECO:0000313" key="5">
    <source>
        <dbReference type="EMBL" id="OLN81465.1"/>
    </source>
</evidence>
<dbReference type="Pfam" id="PF10374">
    <property type="entry name" value="EST1"/>
    <property type="match status" value="1"/>
</dbReference>
<dbReference type="PANTHER" id="PTHR15696:SF36">
    <property type="entry name" value="NONSENSE-MEDIATED MRNA DECAY FACTOR"/>
    <property type="match status" value="1"/>
</dbReference>
<feature type="compositionally biased region" description="Polar residues" evidence="2">
    <location>
        <begin position="606"/>
        <end position="629"/>
    </location>
</feature>
<dbReference type="SUPFAM" id="SSF48452">
    <property type="entry name" value="TPR-like"/>
    <property type="match status" value="1"/>
</dbReference>
<dbReference type="GO" id="GO:0000184">
    <property type="term" value="P:nuclear-transcribed mRNA catabolic process, nonsense-mediated decay"/>
    <property type="evidence" value="ECO:0007669"/>
    <property type="project" value="UniProtKB-KW"/>
</dbReference>
<dbReference type="STRING" id="708187.A0A1Q8RAU2"/>
<dbReference type="InterPro" id="IPR018834">
    <property type="entry name" value="DNA/RNA-bd_Est1-type"/>
</dbReference>